<keyword evidence="3" id="KW-1185">Reference proteome</keyword>
<sequence>MIKQLEFSFISEVEGVLRVKVESKRWWVAPFRPSETFRTSPNVITFFIGWGIIILLLNLSLFTKQGYTPAIPTPIHFTGSSLLDASWVGLRFVGVLALFSMLPVKWPLALPVMWGISISVSSLAQLGLSFNDGVAIFLMRMLLVVSQWGMLYCVVRLTRGTQLRTRMVVSDHYIIRWGNAFLTSWRQNWAGVVVTLASYILALAALNPLAL</sequence>
<accession>A0ABW1TFZ8</accession>
<keyword evidence="1" id="KW-0812">Transmembrane</keyword>
<dbReference type="Proteomes" id="UP001596283">
    <property type="component" value="Unassembled WGS sequence"/>
</dbReference>
<feature type="transmembrane region" description="Helical" evidence="1">
    <location>
        <begin position="82"/>
        <end position="101"/>
    </location>
</feature>
<feature type="transmembrane region" description="Helical" evidence="1">
    <location>
        <begin position="108"/>
        <end position="128"/>
    </location>
</feature>
<keyword evidence="1" id="KW-1133">Transmembrane helix</keyword>
<evidence type="ECO:0000313" key="2">
    <source>
        <dbReference type="EMBL" id="MFC6260893.1"/>
    </source>
</evidence>
<name>A0ABW1TFZ8_9LACO</name>
<comment type="caution">
    <text evidence="2">The sequence shown here is derived from an EMBL/GenBank/DDBJ whole genome shotgun (WGS) entry which is preliminary data.</text>
</comment>
<evidence type="ECO:0000313" key="3">
    <source>
        <dbReference type="Proteomes" id="UP001596283"/>
    </source>
</evidence>
<dbReference type="EMBL" id="JBHSSI010000047">
    <property type="protein sequence ID" value="MFC6260893.1"/>
    <property type="molecule type" value="Genomic_DNA"/>
</dbReference>
<proteinExistence type="predicted"/>
<keyword evidence="1" id="KW-0472">Membrane</keyword>
<feature type="transmembrane region" description="Helical" evidence="1">
    <location>
        <begin position="134"/>
        <end position="157"/>
    </location>
</feature>
<dbReference type="RefSeq" id="WP_125687278.1">
    <property type="nucleotide sequence ID" value="NZ_JBHSSI010000047.1"/>
</dbReference>
<evidence type="ECO:0000256" key="1">
    <source>
        <dbReference type="SAM" id="Phobius"/>
    </source>
</evidence>
<feature type="transmembrane region" description="Helical" evidence="1">
    <location>
        <begin position="42"/>
        <end position="62"/>
    </location>
</feature>
<reference evidence="3" key="1">
    <citation type="journal article" date="2019" name="Int. J. Syst. Evol. Microbiol.">
        <title>The Global Catalogue of Microorganisms (GCM) 10K type strain sequencing project: providing services to taxonomists for standard genome sequencing and annotation.</title>
        <authorList>
            <consortium name="The Broad Institute Genomics Platform"/>
            <consortium name="The Broad Institute Genome Sequencing Center for Infectious Disease"/>
            <person name="Wu L."/>
            <person name="Ma J."/>
        </authorList>
    </citation>
    <scope>NUCLEOTIDE SEQUENCE [LARGE SCALE GENOMIC DNA]</scope>
    <source>
        <strain evidence="3">CCM 8908</strain>
    </source>
</reference>
<organism evidence="2 3">
    <name type="scientific">Levilactobacillus fujinensis</name>
    <dbReference type="NCBI Taxonomy" id="2486024"/>
    <lineage>
        <taxon>Bacteria</taxon>
        <taxon>Bacillati</taxon>
        <taxon>Bacillota</taxon>
        <taxon>Bacilli</taxon>
        <taxon>Lactobacillales</taxon>
        <taxon>Lactobacillaceae</taxon>
        <taxon>Levilactobacillus</taxon>
    </lineage>
</organism>
<protein>
    <submittedName>
        <fullName evidence="2">Uncharacterized protein</fullName>
    </submittedName>
</protein>
<gene>
    <name evidence="2" type="ORF">ACFP1C_08085</name>
</gene>
<feature type="transmembrane region" description="Helical" evidence="1">
    <location>
        <begin position="189"/>
        <end position="210"/>
    </location>
</feature>